<organism evidence="2 4">
    <name type="scientific">Aliarcobacter skirrowii CCUG 10374</name>
    <dbReference type="NCBI Taxonomy" id="1032239"/>
    <lineage>
        <taxon>Bacteria</taxon>
        <taxon>Pseudomonadati</taxon>
        <taxon>Campylobacterota</taxon>
        <taxon>Epsilonproteobacteria</taxon>
        <taxon>Campylobacterales</taxon>
        <taxon>Arcobacteraceae</taxon>
        <taxon>Aliarcobacter</taxon>
    </lineage>
</organism>
<evidence type="ECO:0000313" key="5">
    <source>
        <dbReference type="Proteomes" id="UP000290580"/>
    </source>
</evidence>
<proteinExistence type="predicted"/>
<keyword evidence="1" id="KW-0732">Signal</keyword>
<gene>
    <name evidence="2" type="ORF">ASKIR_0904</name>
    <name evidence="3" type="ORF">CP959_08465</name>
</gene>
<feature type="signal peptide" evidence="1">
    <location>
        <begin position="1"/>
        <end position="30"/>
    </location>
</feature>
<evidence type="ECO:0000313" key="3">
    <source>
        <dbReference type="EMBL" id="RXI25449.1"/>
    </source>
</evidence>
<name>A0AAD0SM71_9BACT</name>
<feature type="chain" id="PRO_5041942598" evidence="1">
    <location>
        <begin position="31"/>
        <end position="263"/>
    </location>
</feature>
<evidence type="ECO:0000313" key="4">
    <source>
        <dbReference type="Proteomes" id="UP000262029"/>
    </source>
</evidence>
<keyword evidence="5" id="KW-1185">Reference proteome</keyword>
<sequence length="263" mass="30475">MNINLNKRGKIMNLKVATLILFLSFSLINAENTKETENSTNQEEKLNKLDMMDKQSQDFYMAVTGLEKEYLDEQIKRTKEQREREMLTKQKATNAQGGVITEEQREKDVFNHQNELARIASDFTRTKRLKDLKIKSMYRFNGINYVILLLDDETANRSKQTTEISGNIEGRYMLGDTVFGHKIVDINTRTKSIELFKDLDKISGYTIYLSNYGINLSNLQTIDRNHPRYEQITGNIDKPISTKNSIKNIVQESNLNISSKNKE</sequence>
<protein>
    <submittedName>
        <fullName evidence="2">Uncharacterized protein</fullName>
    </submittedName>
</protein>
<dbReference type="Proteomes" id="UP000290580">
    <property type="component" value="Unassembled WGS sequence"/>
</dbReference>
<evidence type="ECO:0000256" key="1">
    <source>
        <dbReference type="SAM" id="SignalP"/>
    </source>
</evidence>
<accession>A0AAD0SM71</accession>
<dbReference type="EMBL" id="CP032099">
    <property type="protein sequence ID" value="AXX84721.1"/>
    <property type="molecule type" value="Genomic_DNA"/>
</dbReference>
<dbReference type="AlphaFoldDB" id="A0AAD0SM71"/>
<reference evidence="3 5" key="1">
    <citation type="submission" date="2017-09" db="EMBL/GenBank/DDBJ databases">
        <title>Genomics of the genus Arcobacter.</title>
        <authorList>
            <person name="Perez-Cataluna A."/>
            <person name="Figueras M.J."/>
            <person name="Salas-Masso N."/>
        </authorList>
    </citation>
    <scope>NUCLEOTIDE SEQUENCE [LARGE SCALE GENOMIC DNA]</scope>
    <source>
        <strain evidence="3 5">LMG 6621</strain>
    </source>
</reference>
<evidence type="ECO:0000313" key="2">
    <source>
        <dbReference type="EMBL" id="AXX84721.1"/>
    </source>
</evidence>
<dbReference type="EMBL" id="NXIC01000005">
    <property type="protein sequence ID" value="RXI25449.1"/>
    <property type="molecule type" value="Genomic_DNA"/>
</dbReference>
<dbReference type="Proteomes" id="UP000262029">
    <property type="component" value="Chromosome"/>
</dbReference>
<reference evidence="2 4" key="2">
    <citation type="submission" date="2018-08" db="EMBL/GenBank/DDBJ databases">
        <title>Complete genome of the Arcobacter skirrowii type strain LMG 6621.</title>
        <authorList>
            <person name="Miller W.G."/>
            <person name="Yee E."/>
            <person name="Bono J.L."/>
        </authorList>
    </citation>
    <scope>NUCLEOTIDE SEQUENCE [LARGE SCALE GENOMIC DNA]</scope>
    <source>
        <strain evidence="2 4">CCUG 10374</strain>
    </source>
</reference>